<evidence type="ECO:0000256" key="2">
    <source>
        <dbReference type="ARBA" id="ARBA00022801"/>
    </source>
</evidence>
<dbReference type="SUPFAM" id="SSF56300">
    <property type="entry name" value="Metallo-dependent phosphatases"/>
    <property type="match status" value="1"/>
</dbReference>
<gene>
    <name evidence="4" type="ORF">JIN84_03515</name>
</gene>
<proteinExistence type="predicted"/>
<name>A0A934R376_9BACT</name>
<dbReference type="InterPro" id="IPR029052">
    <property type="entry name" value="Metallo-depent_PP-like"/>
</dbReference>
<dbReference type="EMBL" id="JAENIK010000004">
    <property type="protein sequence ID" value="MBK1814665.1"/>
    <property type="molecule type" value="Genomic_DNA"/>
</dbReference>
<dbReference type="InterPro" id="IPR051558">
    <property type="entry name" value="Metallophosphoesterase_PAP"/>
</dbReference>
<evidence type="ECO:0000259" key="3">
    <source>
        <dbReference type="Pfam" id="PF00149"/>
    </source>
</evidence>
<feature type="domain" description="Calcineurin-like phosphoesterase" evidence="3">
    <location>
        <begin position="48"/>
        <end position="259"/>
    </location>
</feature>
<dbReference type="GO" id="GO:0016787">
    <property type="term" value="F:hydrolase activity"/>
    <property type="evidence" value="ECO:0007669"/>
    <property type="project" value="UniProtKB-KW"/>
</dbReference>
<dbReference type="Pfam" id="PF00149">
    <property type="entry name" value="Metallophos"/>
    <property type="match status" value="1"/>
</dbReference>
<organism evidence="4 5">
    <name type="scientific">Luteolibacter yonseiensis</name>
    <dbReference type="NCBI Taxonomy" id="1144680"/>
    <lineage>
        <taxon>Bacteria</taxon>
        <taxon>Pseudomonadati</taxon>
        <taxon>Verrucomicrobiota</taxon>
        <taxon>Verrucomicrobiia</taxon>
        <taxon>Verrucomicrobiales</taxon>
        <taxon>Verrucomicrobiaceae</taxon>
        <taxon>Luteolibacter</taxon>
    </lineage>
</organism>
<keyword evidence="1" id="KW-0732">Signal</keyword>
<protein>
    <submittedName>
        <fullName evidence="4">Metallophosphoesterase</fullName>
    </submittedName>
</protein>
<reference evidence="4" key="1">
    <citation type="submission" date="2021-01" db="EMBL/GenBank/DDBJ databases">
        <title>Modified the classification status of verrucomicrobia.</title>
        <authorList>
            <person name="Feng X."/>
        </authorList>
    </citation>
    <scope>NUCLEOTIDE SEQUENCE</scope>
    <source>
        <strain evidence="4">JCM 18052</strain>
    </source>
</reference>
<evidence type="ECO:0000313" key="4">
    <source>
        <dbReference type="EMBL" id="MBK1814665.1"/>
    </source>
</evidence>
<sequence length="337" mass="37396">MSPDPTISRRRMLKTLFCSSVAMQLNLAPEAAAQARSKIGSLGALDLLAIGDFGTNDDRQKAVARGMARYTEGLGKKPDGLLLLGDNFYGSMKDGLKSERWETGFSDVFPSKTYPGPCWPVLGNHDYHDTPGNELVQLGYAASLKRRTRWTMPGKYYRVDLPAVNPQVTMLMLDTNWQKINSRIHGDRPCWMSPEEKDAQMVWFEKELNSPRAPFTIVVGHHPIYSEGSHGDTSILVKEVGPLLEKHGVHLYIGGHDHDLQHLELEGLKTSFVVSGGGGARLHSHDKIRGGSTVFDAHGFSHITLADNRLQLRHVDSNGKILHAFSKGVKHDWKVEA</sequence>
<dbReference type="PANTHER" id="PTHR10161">
    <property type="entry name" value="TARTRATE-RESISTANT ACID PHOSPHATASE TYPE 5"/>
    <property type="match status" value="1"/>
</dbReference>
<evidence type="ECO:0000256" key="1">
    <source>
        <dbReference type="ARBA" id="ARBA00022729"/>
    </source>
</evidence>
<dbReference type="Gene3D" id="3.60.21.10">
    <property type="match status" value="1"/>
</dbReference>
<comment type="caution">
    <text evidence="4">The sequence shown here is derived from an EMBL/GenBank/DDBJ whole genome shotgun (WGS) entry which is preliminary data.</text>
</comment>
<dbReference type="Proteomes" id="UP000600139">
    <property type="component" value="Unassembled WGS sequence"/>
</dbReference>
<dbReference type="InterPro" id="IPR004843">
    <property type="entry name" value="Calcineurin-like_PHP"/>
</dbReference>
<keyword evidence="2" id="KW-0378">Hydrolase</keyword>
<evidence type="ECO:0000313" key="5">
    <source>
        <dbReference type="Proteomes" id="UP000600139"/>
    </source>
</evidence>
<dbReference type="PANTHER" id="PTHR10161:SF14">
    <property type="entry name" value="TARTRATE-RESISTANT ACID PHOSPHATASE TYPE 5"/>
    <property type="match status" value="1"/>
</dbReference>
<dbReference type="AlphaFoldDB" id="A0A934R376"/>
<dbReference type="PROSITE" id="PS51318">
    <property type="entry name" value="TAT"/>
    <property type="match status" value="1"/>
</dbReference>
<dbReference type="InterPro" id="IPR006311">
    <property type="entry name" value="TAT_signal"/>
</dbReference>
<keyword evidence="5" id="KW-1185">Reference proteome</keyword>
<accession>A0A934R376</accession>
<dbReference type="RefSeq" id="WP_200349622.1">
    <property type="nucleotide sequence ID" value="NZ_BAABHZ010000010.1"/>
</dbReference>